<protein>
    <submittedName>
        <fullName evidence="2">Uncharacterized protein</fullName>
    </submittedName>
</protein>
<evidence type="ECO:0000256" key="1">
    <source>
        <dbReference type="SAM" id="Phobius"/>
    </source>
</evidence>
<dbReference type="AlphaFoldDB" id="A0A1I4AXL4"/>
<dbReference type="STRING" id="1612308.SAMN05444581_11226"/>
<keyword evidence="3" id="KW-1185">Reference proteome</keyword>
<organism evidence="2 3">
    <name type="scientific">Methylocapsa palsarum</name>
    <dbReference type="NCBI Taxonomy" id="1612308"/>
    <lineage>
        <taxon>Bacteria</taxon>
        <taxon>Pseudomonadati</taxon>
        <taxon>Pseudomonadota</taxon>
        <taxon>Alphaproteobacteria</taxon>
        <taxon>Hyphomicrobiales</taxon>
        <taxon>Beijerinckiaceae</taxon>
        <taxon>Methylocapsa</taxon>
    </lineage>
</organism>
<feature type="transmembrane region" description="Helical" evidence="1">
    <location>
        <begin position="12"/>
        <end position="30"/>
    </location>
</feature>
<keyword evidence="1" id="KW-0472">Membrane</keyword>
<sequence length="131" mass="14816">MIGFWSPHASSFLLALAAATTLFFAIPILLTPLRWARMMLWTVPEDTRLAVYFGRCLGAFATIFEIFVFRAGLTGVDQTFVFEFMILVWLFMLAIHIVGAVQRVQPITETLEIGFWAVLIVLTLAFWPIDG</sequence>
<dbReference type="RefSeq" id="WP_091684401.1">
    <property type="nucleotide sequence ID" value="NZ_FOSN01000012.1"/>
</dbReference>
<dbReference type="EMBL" id="FOSN01000012">
    <property type="protein sequence ID" value="SFK61342.1"/>
    <property type="molecule type" value="Genomic_DNA"/>
</dbReference>
<name>A0A1I4AXL4_9HYPH</name>
<reference evidence="2 3" key="1">
    <citation type="submission" date="2016-10" db="EMBL/GenBank/DDBJ databases">
        <authorList>
            <person name="de Groot N.N."/>
        </authorList>
    </citation>
    <scope>NUCLEOTIDE SEQUENCE [LARGE SCALE GENOMIC DNA]</scope>
    <source>
        <strain evidence="2 3">NE2</strain>
    </source>
</reference>
<evidence type="ECO:0000313" key="3">
    <source>
        <dbReference type="Proteomes" id="UP000198755"/>
    </source>
</evidence>
<gene>
    <name evidence="2" type="ORF">SAMN05444581_11226</name>
</gene>
<keyword evidence="1" id="KW-1133">Transmembrane helix</keyword>
<dbReference type="Proteomes" id="UP000198755">
    <property type="component" value="Unassembled WGS sequence"/>
</dbReference>
<feature type="transmembrane region" description="Helical" evidence="1">
    <location>
        <begin position="113"/>
        <end position="129"/>
    </location>
</feature>
<dbReference type="OrthoDB" id="5382495at2"/>
<feature type="transmembrane region" description="Helical" evidence="1">
    <location>
        <begin position="80"/>
        <end position="101"/>
    </location>
</feature>
<accession>A0A1I4AXL4</accession>
<keyword evidence="1" id="KW-0812">Transmembrane</keyword>
<evidence type="ECO:0000313" key="2">
    <source>
        <dbReference type="EMBL" id="SFK61342.1"/>
    </source>
</evidence>
<feature type="transmembrane region" description="Helical" evidence="1">
    <location>
        <begin position="50"/>
        <end position="68"/>
    </location>
</feature>
<proteinExistence type="predicted"/>